<keyword evidence="1" id="KW-0131">Cell cycle</keyword>
<dbReference type="GO" id="GO:0090694">
    <property type="term" value="C:Scc2-Scc4 cohesin loading complex"/>
    <property type="evidence" value="ECO:0007669"/>
    <property type="project" value="TreeGrafter"/>
</dbReference>
<feature type="region of interest" description="Disordered" evidence="2">
    <location>
        <begin position="1722"/>
        <end position="1771"/>
    </location>
</feature>
<evidence type="ECO:0000313" key="5">
    <source>
        <dbReference type="Proteomes" id="UP000728032"/>
    </source>
</evidence>
<keyword evidence="5" id="KW-1185">Reference proteome</keyword>
<dbReference type="EMBL" id="CAJPVJ010005463">
    <property type="protein sequence ID" value="CAG2169560.1"/>
    <property type="molecule type" value="Genomic_DNA"/>
</dbReference>
<feature type="domain" description="Sister chromatid cohesion C-terminal" evidence="3">
    <location>
        <begin position="1294"/>
        <end position="1495"/>
    </location>
</feature>
<feature type="compositionally biased region" description="Basic residues" evidence="2">
    <location>
        <begin position="1731"/>
        <end position="1745"/>
    </location>
</feature>
<dbReference type="Pfam" id="PF12830">
    <property type="entry name" value="Nipped-B_C"/>
    <property type="match status" value="1"/>
</dbReference>
<reference evidence="4" key="1">
    <citation type="submission" date="2020-11" db="EMBL/GenBank/DDBJ databases">
        <authorList>
            <person name="Tran Van P."/>
        </authorList>
    </citation>
    <scope>NUCLEOTIDE SEQUENCE</scope>
</reference>
<dbReference type="Proteomes" id="UP000728032">
    <property type="component" value="Unassembled WGS sequence"/>
</dbReference>
<feature type="region of interest" description="Disordered" evidence="2">
    <location>
        <begin position="427"/>
        <end position="446"/>
    </location>
</feature>
<dbReference type="InterPro" id="IPR033031">
    <property type="entry name" value="Scc2/Nipped-B"/>
</dbReference>
<organism evidence="4">
    <name type="scientific">Oppiella nova</name>
    <dbReference type="NCBI Taxonomy" id="334625"/>
    <lineage>
        <taxon>Eukaryota</taxon>
        <taxon>Metazoa</taxon>
        <taxon>Ecdysozoa</taxon>
        <taxon>Arthropoda</taxon>
        <taxon>Chelicerata</taxon>
        <taxon>Arachnida</taxon>
        <taxon>Acari</taxon>
        <taxon>Acariformes</taxon>
        <taxon>Sarcoptiformes</taxon>
        <taxon>Oribatida</taxon>
        <taxon>Brachypylina</taxon>
        <taxon>Oppioidea</taxon>
        <taxon>Oppiidae</taxon>
        <taxon>Oppiella</taxon>
    </lineage>
</organism>
<accession>A0A7R9QNV6</accession>
<dbReference type="EMBL" id="OC920288">
    <property type="protein sequence ID" value="CAD7652373.1"/>
    <property type="molecule type" value="Genomic_DNA"/>
</dbReference>
<feature type="compositionally biased region" description="Basic and acidic residues" evidence="2">
    <location>
        <begin position="217"/>
        <end position="226"/>
    </location>
</feature>
<keyword evidence="1" id="KW-0677">Repeat</keyword>
<dbReference type="Gene3D" id="1.25.10.10">
    <property type="entry name" value="Leucine-rich Repeat Variant"/>
    <property type="match status" value="1"/>
</dbReference>
<feature type="region of interest" description="Disordered" evidence="2">
    <location>
        <begin position="215"/>
        <end position="253"/>
    </location>
</feature>
<dbReference type="PANTHER" id="PTHR21704">
    <property type="entry name" value="NIPPED-B-LIKE PROTEIN DELANGIN SCC2-RELATED"/>
    <property type="match status" value="1"/>
</dbReference>
<comment type="subcellular location">
    <subcellularLocation>
        <location evidence="1">Nucleus</location>
    </subcellularLocation>
</comment>
<feature type="compositionally biased region" description="Basic and acidic residues" evidence="2">
    <location>
        <begin position="1746"/>
        <end position="1761"/>
    </location>
</feature>
<evidence type="ECO:0000256" key="1">
    <source>
        <dbReference type="RuleBase" id="RU364107"/>
    </source>
</evidence>
<dbReference type="GO" id="GO:0003682">
    <property type="term" value="F:chromatin binding"/>
    <property type="evidence" value="ECO:0007669"/>
    <property type="project" value="TreeGrafter"/>
</dbReference>
<name>A0A7R9QNV6_9ACAR</name>
<evidence type="ECO:0000259" key="3">
    <source>
        <dbReference type="Pfam" id="PF12830"/>
    </source>
</evidence>
<evidence type="ECO:0000313" key="4">
    <source>
        <dbReference type="EMBL" id="CAD7652373.1"/>
    </source>
</evidence>
<dbReference type="SUPFAM" id="SSF48371">
    <property type="entry name" value="ARM repeat"/>
    <property type="match status" value="1"/>
</dbReference>
<dbReference type="GO" id="GO:0140588">
    <property type="term" value="P:chromatin looping"/>
    <property type="evidence" value="ECO:0007669"/>
    <property type="project" value="InterPro"/>
</dbReference>
<protein>
    <recommendedName>
        <fullName evidence="1">Nipped-B protein</fullName>
    </recommendedName>
</protein>
<gene>
    <name evidence="4" type="ORF">ONB1V03_LOCUS9036</name>
</gene>
<dbReference type="InterPro" id="IPR024986">
    <property type="entry name" value="Nipped-B_C"/>
</dbReference>
<evidence type="ECO:0000256" key="2">
    <source>
        <dbReference type="SAM" id="MobiDB-lite"/>
    </source>
</evidence>
<comment type="similarity">
    <text evidence="1">Belongs to the SCC2/Nipped-B family.</text>
</comment>
<dbReference type="GO" id="GO:0061775">
    <property type="term" value="F:cohesin loader activity"/>
    <property type="evidence" value="ECO:0007669"/>
    <property type="project" value="InterPro"/>
</dbReference>
<proteinExistence type="inferred from homology"/>
<sequence length="1771" mass="198831">MDPSDTTPAASVSLACCQSLCDLLKELPLPGPTLPTADQCLSARNNQLICEDLSLLDGQLESALIAAKQQLQDLVFVDAVVAPSVVASSPMSPLALQLSLKGLFWTTGVSAANNCWPEANSLETIEPSIRTQLELTENLKLINELQNDCNDADVKYFQHNDCNEDSYSSLGERVKSRQRQHNHSSASQDVVIVPPVVPEDSVVSCVVPPVVVVESTPRQERQERQPKATPKVTPNRSHNSHKSRSNSTTNHSIKDNICHDFQNKDSLVSFEFILNKLMSDCVDDDNDSTDDDDDNRHHKNDMSFDLRIDLKELNALMSLSSKLKHSNRMNDLEGRMSSKLSSFLSLLTNKMTVWFSKFKENEEFLSSDDTSMSSDDNHYWQLLINASKMALNIMTSKGMSSRVVLFEELLEIIINFLSHNLNSKTHVSAAKTSPSKKKSSAVSATTTATKRQVTHWAELLELLREYLTRNQSLNDSIVLMCTRIAMSSLLLNASEMQSSATPIIAHIFAHYAKHRASILEELLQQFPRIPLHPSRHHSDRALNPFTRLLIALTNALYAQGVDARAKITREMLTKQLTECLQVMSGFLSSFTKRCLGGASGGDTDVKAFFADVLSDLLSSLFSPPTITALLLIQIQTKLLITYLAQSAKQTALSTRLNAIEFLAEICSTFARLFAQKDDIRDDATTTLQQLLGRRGDARDDSRRPKNDQTLQMLRLLNEFFGEEKLLAEKLILASLWMKEKPIQDMETQYVALLNSREAPPPDAEAIDATTAELFVKTLELNDFATFSRLFDASLSHVTSSLSLTQNTTQRSRAMKSLSQILVNCSLEKSTQLLARSDLQVAMRSALLDGSTSVREATIDLIGRFVLQSKSLELCDKYCDLIGERILDTGVSVRKRVIKILRDICIQFPEFPKCGEIQLRVIKRVNDEGEGIRKLVLEVVRDLWFRSLNDTTDDAVVSYKVKSLLHVISVMLQTDGSIDALQQLMENIVNAESEVPQSAQTIVDFVVARVLCAPDDTTTTANDRSRALLNLAAIHLVAIFARICPQLLVKHCDSLQSLLSLSCDTVVDIHLRNKVIQSLERILHKVRNPSPQLMTRLEEDLTKQILQSSALILPSSVKCLSVLITTHTQNHKLSADLFHKFKQILVSNCGQNASKPKLLRSVYSLGLFVKHFAKSVDSQSKQLVLDHILALIQSNMANGVQHDNQDVICRCITSLGFIVESDPKICLQRRVHDLYSHLLADGSPEPLCVQVLQNFRNYLNDSLESDERANAAIEWSRESLKTMTSEDSDSSSVQSQIIQQYLAPLLDRALAASVHIRRVACNVIHVIQSGGHVHPLQLVPHLIAMTTDDDRDIRSRADHVLHEIERKFHGFVAMKARPGILLATQLCARLRCRGFRLLDDNSGDVTSRLATLYHVVATNRQSRRGFVQQLLRNFDVNSSQMDAADDTETTDATTETTAATDDTTADDRNVQLVFEMVLFFPFTVCDEILYILQQLECIQSVNSTHTSQLFTELFGFESEEAMDEKFDDNYDTFAAELREAADTIACRQQVLRQIARSLRRLFLVALLRKLLKEFYLIKDEKILEYSPNEAKTWEKPIHRRQIEASNLCETLLRANPSIGADSRIEDLLEEFKRFKSVSLTSNDPHVTNQLIQQKLFVFKKTKTTPNDIQKAFTIDSNKVDDRTTTTTSADDELNEGERKRLLESIRRTSCHVSLIDIGIPESVTNQMSAPPPKRKTSPKRAKRKRIRVEDDSSSDERTSSDDSRDDDDDDRH</sequence>
<dbReference type="InterPro" id="IPR016024">
    <property type="entry name" value="ARM-type_fold"/>
</dbReference>
<dbReference type="PANTHER" id="PTHR21704:SF18">
    <property type="entry name" value="NIPPED-B-LIKE PROTEIN"/>
    <property type="match status" value="1"/>
</dbReference>
<feature type="compositionally biased region" description="Acidic residues" evidence="2">
    <location>
        <begin position="1762"/>
        <end position="1771"/>
    </location>
</feature>
<dbReference type="GO" id="GO:0071169">
    <property type="term" value="P:establishment of protein localization to chromatin"/>
    <property type="evidence" value="ECO:0007669"/>
    <property type="project" value="TreeGrafter"/>
</dbReference>
<dbReference type="GO" id="GO:0010468">
    <property type="term" value="P:regulation of gene expression"/>
    <property type="evidence" value="ECO:0007669"/>
    <property type="project" value="InterPro"/>
</dbReference>
<dbReference type="GO" id="GO:0034087">
    <property type="term" value="P:establishment of mitotic sister chromatid cohesion"/>
    <property type="evidence" value="ECO:0007669"/>
    <property type="project" value="TreeGrafter"/>
</dbReference>
<keyword evidence="1" id="KW-0539">Nucleus</keyword>
<dbReference type="GO" id="GO:1990414">
    <property type="term" value="P:replication-born double-strand break repair via sister chromatid exchange"/>
    <property type="evidence" value="ECO:0007669"/>
    <property type="project" value="TreeGrafter"/>
</dbReference>
<dbReference type="InterPro" id="IPR011989">
    <property type="entry name" value="ARM-like"/>
</dbReference>
<dbReference type="OrthoDB" id="418242at2759"/>